<gene>
    <name evidence="4" type="ORF">Cni_G23910</name>
</gene>
<sequence length="575" mass="64735">MLFRPLRLHRVFAGFSTLPTSIKWRADLKNRSLAAQASSLLLHRKDWVHRLRSKPSLLPNPAPDDLVRRILSMTRSRPEISLQFFSWAQSNLGFRPSLKANSAIVRTLVDAGLLDEARQLIDPVLASHPPLVVVDLLARTSHCKDSSSTVLNFLLESYSSSGLIAGMLESLRKIVAFGCQITTRSCNALLDAFCSSNLNWIGMAWCCYATAVRNGFAADSRTWSLLVRLFCMEGKLERAVILLGLGSCTVSAYDMVIDCYCKKGDFGVAINLLKGMHEVNLRPRFSTYSTILDGACRLGDKRVVDSIIVPLITHDSIGPCLDYDLFISRLCELEKSNAAKMFFDRVRNQSIELGEGVYIRLLKTFSNGGMVQDAMKVYAIMSEKEIKVNPSSYNVFISGICNGDPSREVDQVLEDVIKRGFVPKISDLSKYIAAQCSKAMWEEAGDLVDLALDNDILLDAFYCYDLVKQYCTNNHVDLAMELHNRLKKLGGCFDLCSYKLLLKALFGERRIEEATQVFDYMQEKSILDIDSFVIMICELCHVRDMRKAMNLHDEMLKRGHKPDEASYKDLICHFS</sequence>
<evidence type="ECO:0008006" key="6">
    <source>
        <dbReference type="Google" id="ProtNLM"/>
    </source>
</evidence>
<evidence type="ECO:0000256" key="2">
    <source>
        <dbReference type="ARBA" id="ARBA00022737"/>
    </source>
</evidence>
<feature type="repeat" description="PPR" evidence="3">
    <location>
        <begin position="494"/>
        <end position="524"/>
    </location>
</feature>
<proteinExistence type="inferred from homology"/>
<organism evidence="4 5">
    <name type="scientific">Canna indica</name>
    <name type="common">Indian-shot</name>
    <dbReference type="NCBI Taxonomy" id="4628"/>
    <lineage>
        <taxon>Eukaryota</taxon>
        <taxon>Viridiplantae</taxon>
        <taxon>Streptophyta</taxon>
        <taxon>Embryophyta</taxon>
        <taxon>Tracheophyta</taxon>
        <taxon>Spermatophyta</taxon>
        <taxon>Magnoliopsida</taxon>
        <taxon>Liliopsida</taxon>
        <taxon>Zingiberales</taxon>
        <taxon>Cannaceae</taxon>
        <taxon>Canna</taxon>
    </lineage>
</organism>
<protein>
    <recommendedName>
        <fullName evidence="6">Pentatricopeptide repeat-containing protein</fullName>
    </recommendedName>
</protein>
<evidence type="ECO:0000256" key="3">
    <source>
        <dbReference type="PROSITE-ProRule" id="PRU00708"/>
    </source>
</evidence>
<dbReference type="Pfam" id="PF13041">
    <property type="entry name" value="PPR_2"/>
    <property type="match status" value="2"/>
</dbReference>
<comment type="similarity">
    <text evidence="1">Belongs to the PPR family. P subfamily.</text>
</comment>
<reference evidence="4 5" key="1">
    <citation type="submission" date="2023-10" db="EMBL/GenBank/DDBJ databases">
        <title>Chromosome-scale genome assembly provides insights into flower coloration mechanisms of Canna indica.</title>
        <authorList>
            <person name="Li C."/>
        </authorList>
    </citation>
    <scope>NUCLEOTIDE SEQUENCE [LARGE SCALE GENOMIC DNA]</scope>
    <source>
        <tissue evidence="4">Flower</tissue>
    </source>
</reference>
<dbReference type="InterPro" id="IPR002885">
    <property type="entry name" value="PPR_rpt"/>
</dbReference>
<feature type="repeat" description="PPR" evidence="3">
    <location>
        <begin position="528"/>
        <end position="562"/>
    </location>
</feature>
<dbReference type="Proteomes" id="UP001327560">
    <property type="component" value="Chromosome 7"/>
</dbReference>
<evidence type="ECO:0000256" key="1">
    <source>
        <dbReference type="ARBA" id="ARBA00007626"/>
    </source>
</evidence>
<dbReference type="Pfam" id="PF13812">
    <property type="entry name" value="PPR_3"/>
    <property type="match status" value="1"/>
</dbReference>
<dbReference type="PANTHER" id="PTHR47939">
    <property type="entry name" value="MEMBRANE-ASSOCIATED SALT-INDUCIBLE PROTEIN-LIKE"/>
    <property type="match status" value="1"/>
</dbReference>
<evidence type="ECO:0000313" key="5">
    <source>
        <dbReference type="Proteomes" id="UP001327560"/>
    </source>
</evidence>
<dbReference type="NCBIfam" id="TIGR00756">
    <property type="entry name" value="PPR"/>
    <property type="match status" value="3"/>
</dbReference>
<dbReference type="PROSITE" id="PS51375">
    <property type="entry name" value="PPR"/>
    <property type="match status" value="4"/>
</dbReference>
<dbReference type="Gene3D" id="1.25.40.10">
    <property type="entry name" value="Tetratricopeptide repeat domain"/>
    <property type="match status" value="4"/>
</dbReference>
<dbReference type="PANTHER" id="PTHR47939:SF2">
    <property type="entry name" value="OS03G0782900 PROTEIN"/>
    <property type="match status" value="1"/>
</dbReference>
<name>A0AAQ3KUR1_9LILI</name>
<dbReference type="InterPro" id="IPR011990">
    <property type="entry name" value="TPR-like_helical_dom_sf"/>
</dbReference>
<dbReference type="Pfam" id="PF01535">
    <property type="entry name" value="PPR"/>
    <property type="match status" value="2"/>
</dbReference>
<keyword evidence="5" id="KW-1185">Reference proteome</keyword>
<feature type="repeat" description="PPR" evidence="3">
    <location>
        <begin position="389"/>
        <end position="423"/>
    </location>
</feature>
<accession>A0AAQ3KUR1</accession>
<dbReference type="EMBL" id="CP136896">
    <property type="protein sequence ID" value="WOL15129.1"/>
    <property type="molecule type" value="Genomic_DNA"/>
</dbReference>
<keyword evidence="2" id="KW-0677">Repeat</keyword>
<evidence type="ECO:0000313" key="4">
    <source>
        <dbReference type="EMBL" id="WOL15129.1"/>
    </source>
</evidence>
<dbReference type="AlphaFoldDB" id="A0AAQ3KUR1"/>
<feature type="repeat" description="PPR" evidence="3">
    <location>
        <begin position="249"/>
        <end position="283"/>
    </location>
</feature>
<dbReference type="InterPro" id="IPR050667">
    <property type="entry name" value="PPR-containing_protein"/>
</dbReference>